<evidence type="ECO:0000313" key="2">
    <source>
        <dbReference type="EMBL" id="KAF7257929.1"/>
    </source>
</evidence>
<feature type="chain" id="PRO_5035827733" evidence="1">
    <location>
        <begin position="21"/>
        <end position="181"/>
    </location>
</feature>
<reference evidence="2" key="1">
    <citation type="submission" date="2019-07" db="EMBL/GenBank/DDBJ databases">
        <title>Annotation for the trematode Paragonimus miyazaki's.</title>
        <authorList>
            <person name="Choi Y.-J."/>
        </authorList>
    </citation>
    <scope>NUCLEOTIDE SEQUENCE</scope>
    <source>
        <strain evidence="2">Japan</strain>
    </source>
</reference>
<evidence type="ECO:0000256" key="1">
    <source>
        <dbReference type="SAM" id="SignalP"/>
    </source>
</evidence>
<accession>A0A8S9YSG9</accession>
<dbReference type="Proteomes" id="UP000822476">
    <property type="component" value="Unassembled WGS sequence"/>
</dbReference>
<protein>
    <submittedName>
        <fullName evidence="2">Uncharacterized protein</fullName>
    </submittedName>
</protein>
<name>A0A8S9YSG9_9TREM</name>
<feature type="signal peptide" evidence="1">
    <location>
        <begin position="1"/>
        <end position="20"/>
    </location>
</feature>
<dbReference type="AlphaFoldDB" id="A0A8S9YSG9"/>
<keyword evidence="3" id="KW-1185">Reference proteome</keyword>
<dbReference type="EMBL" id="JTDE01002057">
    <property type="protein sequence ID" value="KAF7257929.1"/>
    <property type="molecule type" value="Genomic_DNA"/>
</dbReference>
<sequence>MCMLFLTVCFTMRLLEIVLDAKVQNNTAIAETTGPADSHGSDSCSWTPADILSMYGFFGILNDTDGYISSVSFKDQHSIKNKELNNGSFKENTRSNSTNNDQIARIFQENKSAIEVETAIKKLLGRPDAATREQVEILLQNSQLPADVKNNLRRLLPNAAPQQCGFIILLSALTLFNFVNV</sequence>
<dbReference type="OrthoDB" id="10457928at2759"/>
<organism evidence="2 3">
    <name type="scientific">Paragonimus skrjabini miyazakii</name>
    <dbReference type="NCBI Taxonomy" id="59628"/>
    <lineage>
        <taxon>Eukaryota</taxon>
        <taxon>Metazoa</taxon>
        <taxon>Spiralia</taxon>
        <taxon>Lophotrochozoa</taxon>
        <taxon>Platyhelminthes</taxon>
        <taxon>Trematoda</taxon>
        <taxon>Digenea</taxon>
        <taxon>Plagiorchiida</taxon>
        <taxon>Troglotremata</taxon>
        <taxon>Troglotrematidae</taxon>
        <taxon>Paragonimus</taxon>
    </lineage>
</organism>
<comment type="caution">
    <text evidence="2">The sequence shown here is derived from an EMBL/GenBank/DDBJ whole genome shotgun (WGS) entry which is preliminary data.</text>
</comment>
<evidence type="ECO:0000313" key="3">
    <source>
        <dbReference type="Proteomes" id="UP000822476"/>
    </source>
</evidence>
<gene>
    <name evidence="2" type="ORF">EG68_05207</name>
</gene>
<keyword evidence="1" id="KW-0732">Signal</keyword>
<proteinExistence type="predicted"/>